<dbReference type="EMBL" id="JADMKS010000005">
    <property type="protein sequence ID" value="MBF6637486.1"/>
    <property type="molecule type" value="Genomic_DNA"/>
</dbReference>
<reference evidence="2 3" key="2">
    <citation type="journal article" date="2017" name="Int. J. Syst. Evol. Microbiol.">
        <title>Rouxiella badensis sp. nov. and Rouxiella silvae sp. nov. isolated from peat bog soil in Germany and emendation of the genus description.</title>
        <authorList>
            <person name="Le Fleche-Mateos A."/>
            <person name="Kugler J.H."/>
            <person name="Hansen S.H."/>
            <person name="Syldatk C."/>
            <person name="Hausmann R."/>
            <person name="Lomprez F."/>
            <person name="Vandenbogaert M."/>
            <person name="Manuguerra J.C."/>
            <person name="Grimont P.A."/>
        </authorList>
    </citation>
    <scope>NUCLEOTIDE SEQUENCE [LARGE SCALE GENOMIC DNA]</scope>
    <source>
        <strain evidence="2 3">213</strain>
    </source>
</reference>
<dbReference type="Proteomes" id="UP000705283">
    <property type="component" value="Unassembled WGS sequence"/>
</dbReference>
<dbReference type="Pfam" id="PF10798">
    <property type="entry name" value="YmgB"/>
    <property type="match status" value="1"/>
</dbReference>
<evidence type="ECO:0000313" key="2">
    <source>
        <dbReference type="EMBL" id="ORJ19685.1"/>
    </source>
</evidence>
<reference evidence="1" key="3">
    <citation type="submission" date="2020-11" db="EMBL/GenBank/DDBJ databases">
        <authorList>
            <person name="Lee S.D."/>
        </authorList>
    </citation>
    <scope>NUCLEOTIDE SEQUENCE</scope>
    <source>
        <strain evidence="1">SAP-2</strain>
    </source>
</reference>
<accession>A0AA41BWV5</accession>
<evidence type="ECO:0000313" key="4">
    <source>
        <dbReference type="Proteomes" id="UP000705283"/>
    </source>
</evidence>
<keyword evidence="1" id="KW-0418">Kinase</keyword>
<dbReference type="RefSeq" id="WP_055769997.1">
    <property type="nucleotide sequence ID" value="NZ_CBCSCF010000003.1"/>
</dbReference>
<dbReference type="GO" id="GO:0016301">
    <property type="term" value="F:kinase activity"/>
    <property type="evidence" value="ECO:0007669"/>
    <property type="project" value="UniProtKB-KW"/>
</dbReference>
<keyword evidence="1" id="KW-0808">Transferase</keyword>
<reference evidence="2" key="1">
    <citation type="submission" date="2016-12" db="EMBL/GenBank/DDBJ databases">
        <authorList>
            <person name="Le Fleche-Mateos A."/>
        </authorList>
    </citation>
    <scope>NUCLEOTIDE SEQUENCE</scope>
    <source>
        <strain evidence="2">213</strain>
    </source>
</reference>
<organism evidence="1 4">
    <name type="scientific">Rouxiella silvae</name>
    <dbReference type="NCBI Taxonomy" id="1646373"/>
    <lineage>
        <taxon>Bacteria</taxon>
        <taxon>Pseudomonadati</taxon>
        <taxon>Pseudomonadota</taxon>
        <taxon>Gammaproteobacteria</taxon>
        <taxon>Enterobacterales</taxon>
        <taxon>Yersiniaceae</taxon>
        <taxon>Rouxiella</taxon>
    </lineage>
</organism>
<keyword evidence="3" id="KW-1185">Reference proteome</keyword>
<comment type="caution">
    <text evidence="1">The sequence shown here is derived from an EMBL/GenBank/DDBJ whole genome shotgun (WGS) entry which is preliminary data.</text>
</comment>
<dbReference type="AlphaFoldDB" id="A0AA41BWV5"/>
<protein>
    <submittedName>
        <fullName evidence="1">Histidine kinase</fullName>
    </submittedName>
</protein>
<dbReference type="EMBL" id="MRWD01000051">
    <property type="protein sequence ID" value="ORJ19685.1"/>
    <property type="molecule type" value="Genomic_DNA"/>
</dbReference>
<dbReference type="InterPro" id="IPR024753">
    <property type="entry name" value="AriR"/>
</dbReference>
<reference evidence="1" key="4">
    <citation type="submission" date="2022-09" db="EMBL/GenBank/DDBJ databases">
        <title>Rouxiella aceris sp. nov., isolated from tree sap and emended description of the genus Rhouxiella.</title>
        <authorList>
            <person name="Kim I.S."/>
        </authorList>
    </citation>
    <scope>NUCLEOTIDE SEQUENCE</scope>
    <source>
        <strain evidence="1">SAP-2</strain>
    </source>
</reference>
<sequence>MSQINSVELNNSPFRAKVLRSELEVIQDIKIELSTHGKLISNKAIMIKLLELLEIETDVVQLDVYRNALESVVYKTPDDLI</sequence>
<evidence type="ECO:0000313" key="1">
    <source>
        <dbReference type="EMBL" id="MBF6637486.1"/>
    </source>
</evidence>
<evidence type="ECO:0000313" key="3">
    <source>
        <dbReference type="Proteomes" id="UP000192722"/>
    </source>
</evidence>
<dbReference type="Proteomes" id="UP000192722">
    <property type="component" value="Unassembled WGS sequence"/>
</dbReference>
<name>A0AA41BWV5_9GAMM</name>
<proteinExistence type="predicted"/>
<dbReference type="GO" id="GO:0071468">
    <property type="term" value="P:cellular response to acidic pH"/>
    <property type="evidence" value="ECO:0007669"/>
    <property type="project" value="InterPro"/>
</dbReference>
<dbReference type="Gene3D" id="1.20.5.5260">
    <property type="match status" value="1"/>
</dbReference>
<gene>
    <name evidence="2" type="ORF">BS639_18665</name>
    <name evidence="1" type="ORF">ITX54_12535</name>
</gene>